<keyword evidence="2" id="KW-1185">Reference proteome</keyword>
<organism evidence="1 2">
    <name type="scientific">Phialocephala subalpina</name>
    <dbReference type="NCBI Taxonomy" id="576137"/>
    <lineage>
        <taxon>Eukaryota</taxon>
        <taxon>Fungi</taxon>
        <taxon>Dikarya</taxon>
        <taxon>Ascomycota</taxon>
        <taxon>Pezizomycotina</taxon>
        <taxon>Leotiomycetes</taxon>
        <taxon>Helotiales</taxon>
        <taxon>Mollisiaceae</taxon>
        <taxon>Phialocephala</taxon>
        <taxon>Phialocephala fortinii species complex</taxon>
    </lineage>
</organism>
<protein>
    <submittedName>
        <fullName evidence="1">Uncharacterized protein</fullName>
    </submittedName>
</protein>
<evidence type="ECO:0000313" key="2">
    <source>
        <dbReference type="Proteomes" id="UP000184330"/>
    </source>
</evidence>
<name>A0A1L7X435_9HELO</name>
<proteinExistence type="predicted"/>
<reference evidence="1 2" key="1">
    <citation type="submission" date="2016-03" db="EMBL/GenBank/DDBJ databases">
        <authorList>
            <person name="Ploux O."/>
        </authorList>
    </citation>
    <scope>NUCLEOTIDE SEQUENCE [LARGE SCALE GENOMIC DNA]</scope>
    <source>
        <strain evidence="1 2">UAMH 11012</strain>
    </source>
</reference>
<dbReference type="AlphaFoldDB" id="A0A1L7X435"/>
<gene>
    <name evidence="1" type="ORF">PAC_09677</name>
</gene>
<dbReference type="EMBL" id="FJOG01000014">
    <property type="protein sequence ID" value="CZR59783.1"/>
    <property type="molecule type" value="Genomic_DNA"/>
</dbReference>
<dbReference type="Proteomes" id="UP000184330">
    <property type="component" value="Unassembled WGS sequence"/>
</dbReference>
<sequence length="177" mass="20137">MVDTLESLYSGAEQILHFAPLPDYQSDYTAIPSVLQVHQESRDEFLPRYPVLFDGSYDMPFLRLRGGCISPGHGGSRFNPALDVLVRQHSSNFNHPHWSELTAVVPEEQLAFIRYLAMDVNWLRAEQYLSQHFAHLSGLQTIFAVGDNTNAFVVSMLESRPEMSIRTFTSMMDVVQQ</sequence>
<evidence type="ECO:0000313" key="1">
    <source>
        <dbReference type="EMBL" id="CZR59783.1"/>
    </source>
</evidence>
<accession>A0A1L7X435</accession>